<dbReference type="GO" id="GO:0090575">
    <property type="term" value="C:RNA polymerase II transcription regulator complex"/>
    <property type="evidence" value="ECO:0007669"/>
    <property type="project" value="TreeGrafter"/>
</dbReference>
<reference evidence="6" key="5">
    <citation type="submission" date="2025-09" db="UniProtKB">
        <authorList>
            <consortium name="Ensembl"/>
        </authorList>
    </citation>
    <scope>IDENTIFICATION</scope>
</reference>
<dbReference type="InParanoid" id="A0A4W3JSV5"/>
<evidence type="ECO:0000256" key="1">
    <source>
        <dbReference type="ARBA" id="ARBA00010940"/>
    </source>
</evidence>
<dbReference type="AlphaFoldDB" id="A0A4W3JSV5"/>
<sequence length="221" mass="24579">MEGRSLFEDPAAVVRQHALRQELLEVMRRETSLDDLIQTCSAQLKEPLYTSPHHFASTLPTLAYVTYQDICSVGSFKDQTVIAVKAPPETRLEVPDIIDENLQIYLKSTNGPIEVYLCPEEVLEESSPGKSSTPKKPQRGSAVSKPVAVTSLLDCEDGVLGLPHNLLQQTEDQLPSSSYSDTPFVSFSPTLDREDYLWSLEDGEGVSDLFDSYDLDELLQN</sequence>
<evidence type="ECO:0000256" key="3">
    <source>
        <dbReference type="ARBA" id="ARBA00023125"/>
    </source>
</evidence>
<reference evidence="6" key="4">
    <citation type="submission" date="2025-08" db="UniProtKB">
        <authorList>
            <consortium name="Ensembl"/>
        </authorList>
    </citation>
    <scope>IDENTIFICATION</scope>
</reference>
<dbReference type="Gene3D" id="6.10.250.540">
    <property type="match status" value="1"/>
</dbReference>
<dbReference type="Proteomes" id="UP000314986">
    <property type="component" value="Unassembled WGS sequence"/>
</dbReference>
<dbReference type="CDD" id="cd14660">
    <property type="entry name" value="E2F_DD"/>
    <property type="match status" value="1"/>
</dbReference>
<proteinExistence type="inferred from homology"/>
<comment type="similarity">
    <text evidence="1">Belongs to the E2F/DP family.</text>
</comment>
<dbReference type="OMA" id="NWSISIV"/>
<dbReference type="InterPro" id="IPR015633">
    <property type="entry name" value="E2F"/>
</dbReference>
<reference evidence="7" key="2">
    <citation type="journal article" date="2007" name="PLoS Biol.">
        <title>Survey sequencing and comparative analysis of the elephant shark (Callorhinchus milii) genome.</title>
        <authorList>
            <person name="Venkatesh B."/>
            <person name="Kirkness E.F."/>
            <person name="Loh Y.H."/>
            <person name="Halpern A.L."/>
            <person name="Lee A.P."/>
            <person name="Johnson J."/>
            <person name="Dandona N."/>
            <person name="Viswanathan L.D."/>
            <person name="Tay A."/>
            <person name="Venter J.C."/>
            <person name="Strausberg R.L."/>
            <person name="Brenner S."/>
        </authorList>
    </citation>
    <scope>NUCLEOTIDE SEQUENCE [LARGE SCALE GENOMIC DNA]</scope>
</reference>
<keyword evidence="2" id="KW-0805">Transcription regulation</keyword>
<reference evidence="7" key="3">
    <citation type="journal article" date="2014" name="Nature">
        <title>Elephant shark genome provides unique insights into gnathostome evolution.</title>
        <authorList>
            <consortium name="International Elephant Shark Genome Sequencing Consortium"/>
            <person name="Venkatesh B."/>
            <person name="Lee A.P."/>
            <person name="Ravi V."/>
            <person name="Maurya A.K."/>
            <person name="Lian M.M."/>
            <person name="Swann J.B."/>
            <person name="Ohta Y."/>
            <person name="Flajnik M.F."/>
            <person name="Sutoh Y."/>
            <person name="Kasahara M."/>
            <person name="Hoon S."/>
            <person name="Gangu V."/>
            <person name="Roy S.W."/>
            <person name="Irimia M."/>
            <person name="Korzh V."/>
            <person name="Kondrychyn I."/>
            <person name="Lim Z.W."/>
            <person name="Tay B.H."/>
            <person name="Tohari S."/>
            <person name="Kong K.W."/>
            <person name="Ho S."/>
            <person name="Lorente-Galdos B."/>
            <person name="Quilez J."/>
            <person name="Marques-Bonet T."/>
            <person name="Raney B.J."/>
            <person name="Ingham P.W."/>
            <person name="Tay A."/>
            <person name="Hillier L.W."/>
            <person name="Minx P."/>
            <person name="Boehm T."/>
            <person name="Wilson R.K."/>
            <person name="Brenner S."/>
            <person name="Warren W.C."/>
        </authorList>
    </citation>
    <scope>NUCLEOTIDE SEQUENCE [LARGE SCALE GENOMIC DNA]</scope>
</reference>
<organism evidence="6 7">
    <name type="scientific">Callorhinchus milii</name>
    <name type="common">Ghost shark</name>
    <dbReference type="NCBI Taxonomy" id="7868"/>
    <lineage>
        <taxon>Eukaryota</taxon>
        <taxon>Metazoa</taxon>
        <taxon>Chordata</taxon>
        <taxon>Craniata</taxon>
        <taxon>Vertebrata</taxon>
        <taxon>Chondrichthyes</taxon>
        <taxon>Holocephali</taxon>
        <taxon>Chimaeriformes</taxon>
        <taxon>Callorhinchidae</taxon>
        <taxon>Callorhinchus</taxon>
    </lineage>
</organism>
<dbReference type="GO" id="GO:0046983">
    <property type="term" value="F:protein dimerization activity"/>
    <property type="evidence" value="ECO:0007669"/>
    <property type="project" value="InterPro"/>
</dbReference>
<dbReference type="STRING" id="7868.ENSCMIP00000042296"/>
<keyword evidence="3" id="KW-0238">DNA-binding</keyword>
<feature type="domain" description="E2F transcription factor CC-MB" evidence="5">
    <location>
        <begin position="19"/>
        <end position="119"/>
    </location>
</feature>
<dbReference type="GO" id="GO:0000981">
    <property type="term" value="F:DNA-binding transcription factor activity, RNA polymerase II-specific"/>
    <property type="evidence" value="ECO:0007669"/>
    <property type="project" value="TreeGrafter"/>
</dbReference>
<dbReference type="PANTHER" id="PTHR12081">
    <property type="entry name" value="TRANSCRIPTION FACTOR E2F"/>
    <property type="match status" value="1"/>
</dbReference>
<reference evidence="7" key="1">
    <citation type="journal article" date="2006" name="Science">
        <title>Ancient noncoding elements conserved in the human genome.</title>
        <authorList>
            <person name="Venkatesh B."/>
            <person name="Kirkness E.F."/>
            <person name="Loh Y.H."/>
            <person name="Halpern A.L."/>
            <person name="Lee A.P."/>
            <person name="Johnson J."/>
            <person name="Dandona N."/>
            <person name="Viswanathan L.D."/>
            <person name="Tay A."/>
            <person name="Venter J.C."/>
            <person name="Strausberg R.L."/>
            <person name="Brenner S."/>
        </authorList>
    </citation>
    <scope>NUCLEOTIDE SEQUENCE [LARGE SCALE GENOMIC DNA]</scope>
</reference>
<dbReference type="Ensembl" id="ENSCMIT00000042907.1">
    <property type="protein sequence ID" value="ENSCMIP00000042296.1"/>
    <property type="gene ID" value="ENSCMIG00000017584.1"/>
</dbReference>
<dbReference type="InterPro" id="IPR037241">
    <property type="entry name" value="E2F-DP_heterodim"/>
</dbReference>
<dbReference type="SUPFAM" id="SSF144074">
    <property type="entry name" value="E2F-DP heterodimerization region"/>
    <property type="match status" value="1"/>
</dbReference>
<evidence type="ECO:0000259" key="5">
    <source>
        <dbReference type="Pfam" id="PF16421"/>
    </source>
</evidence>
<accession>A0A4W3JSV5</accession>
<name>A0A4W3JSV5_CALMI</name>
<dbReference type="GeneTree" id="ENSGT00940000160992"/>
<dbReference type="Pfam" id="PF16421">
    <property type="entry name" value="E2F_CC-MB"/>
    <property type="match status" value="1"/>
</dbReference>
<evidence type="ECO:0000256" key="2">
    <source>
        <dbReference type="ARBA" id="ARBA00023015"/>
    </source>
</evidence>
<dbReference type="InterPro" id="IPR032198">
    <property type="entry name" value="E2F_CC-MB"/>
</dbReference>
<evidence type="ECO:0000313" key="6">
    <source>
        <dbReference type="Ensembl" id="ENSCMIP00000042296.1"/>
    </source>
</evidence>
<keyword evidence="7" id="KW-1185">Reference proteome</keyword>
<dbReference type="PANTHER" id="PTHR12081:SF44">
    <property type="entry name" value="TRANSCRIPTION FACTOR E2F3"/>
    <property type="match status" value="1"/>
</dbReference>
<evidence type="ECO:0000313" key="7">
    <source>
        <dbReference type="Proteomes" id="UP000314986"/>
    </source>
</evidence>
<evidence type="ECO:0000256" key="4">
    <source>
        <dbReference type="ARBA" id="ARBA00023163"/>
    </source>
</evidence>
<protein>
    <submittedName>
        <fullName evidence="6">Transcription factor E2F2-like</fullName>
    </submittedName>
</protein>
<dbReference type="GO" id="GO:0000978">
    <property type="term" value="F:RNA polymerase II cis-regulatory region sequence-specific DNA binding"/>
    <property type="evidence" value="ECO:0007669"/>
    <property type="project" value="InterPro"/>
</dbReference>
<keyword evidence="4" id="KW-0804">Transcription</keyword>